<dbReference type="Pfam" id="PF00254">
    <property type="entry name" value="FKBP_C"/>
    <property type="match status" value="1"/>
</dbReference>
<evidence type="ECO:0000256" key="5">
    <source>
        <dbReference type="ARBA" id="ARBA00023110"/>
    </source>
</evidence>
<dbReference type="EC" id="5.2.1.8" evidence="10"/>
<comment type="caution">
    <text evidence="12">The sequence shown here is derived from an EMBL/GenBank/DDBJ whole genome shotgun (WGS) entry which is preliminary data.</text>
</comment>
<evidence type="ECO:0000256" key="2">
    <source>
        <dbReference type="ARBA" id="ARBA00004496"/>
    </source>
</evidence>
<reference evidence="12 13" key="1">
    <citation type="submission" date="2018-06" db="EMBL/GenBank/DDBJ databases">
        <title>Genomic Encyclopedia of Type Strains, Phase III (KMG-III): the genomes of soil and plant-associated and newly described type strains.</title>
        <authorList>
            <person name="Whitman W."/>
        </authorList>
    </citation>
    <scope>NUCLEOTIDE SEQUENCE [LARGE SCALE GENOMIC DNA]</scope>
    <source>
        <strain evidence="12 13">CECT 7732</strain>
    </source>
</reference>
<evidence type="ECO:0000256" key="9">
    <source>
        <dbReference type="PROSITE-ProRule" id="PRU00277"/>
    </source>
</evidence>
<dbReference type="AlphaFoldDB" id="A0A366D3T9"/>
<evidence type="ECO:0000313" key="13">
    <source>
        <dbReference type="Proteomes" id="UP000252086"/>
    </source>
</evidence>
<evidence type="ECO:0000256" key="1">
    <source>
        <dbReference type="ARBA" id="ARBA00000971"/>
    </source>
</evidence>
<sequence length="159" mass="17349">MSIADNQVVQFHYTLRSGEELIETSAGKDPVAYLHGHGNIIPGLEKAMEGKAAGEEFEVTVTPAEGYGERKENHTQQMPVKHLQGAKRWNPGMVATVQTDKGVRQVTIVKMGLKHATVDINHPLSGKDLTFNIQVIDVREATNDEIAHGHAHGVGGHHH</sequence>
<accession>A0A366D3T9</accession>
<evidence type="ECO:0000256" key="8">
    <source>
        <dbReference type="ARBA" id="ARBA00037071"/>
    </source>
</evidence>
<dbReference type="PROSITE" id="PS50059">
    <property type="entry name" value="FKBP_PPIASE"/>
    <property type="match status" value="1"/>
</dbReference>
<dbReference type="Gene3D" id="3.10.50.40">
    <property type="match status" value="1"/>
</dbReference>
<comment type="catalytic activity">
    <reaction evidence="1 9 10">
        <text>[protein]-peptidylproline (omega=180) = [protein]-peptidylproline (omega=0)</text>
        <dbReference type="Rhea" id="RHEA:16237"/>
        <dbReference type="Rhea" id="RHEA-COMP:10747"/>
        <dbReference type="Rhea" id="RHEA-COMP:10748"/>
        <dbReference type="ChEBI" id="CHEBI:83833"/>
        <dbReference type="ChEBI" id="CHEBI:83834"/>
        <dbReference type="EC" id="5.2.1.8"/>
    </reaction>
</comment>
<evidence type="ECO:0000256" key="4">
    <source>
        <dbReference type="ARBA" id="ARBA00022490"/>
    </source>
</evidence>
<dbReference type="InterPro" id="IPR046357">
    <property type="entry name" value="PPIase_dom_sf"/>
</dbReference>
<feature type="domain" description="PPIase FKBP-type" evidence="11">
    <location>
        <begin position="4"/>
        <end position="79"/>
    </location>
</feature>
<dbReference type="GO" id="GO:0042026">
    <property type="term" value="P:protein refolding"/>
    <property type="evidence" value="ECO:0007669"/>
    <property type="project" value="UniProtKB-ARBA"/>
</dbReference>
<name>A0A366D3T9_9GAMM</name>
<dbReference type="GO" id="GO:0005737">
    <property type="term" value="C:cytoplasm"/>
    <property type="evidence" value="ECO:0007669"/>
    <property type="project" value="UniProtKB-SubCell"/>
</dbReference>
<dbReference type="InterPro" id="IPR001179">
    <property type="entry name" value="PPIase_FKBP_dom"/>
</dbReference>
<comment type="similarity">
    <text evidence="3 10">Belongs to the FKBP-type PPIase family.</text>
</comment>
<keyword evidence="5 9" id="KW-0697">Rotamase</keyword>
<dbReference type="GO" id="GO:0003755">
    <property type="term" value="F:peptidyl-prolyl cis-trans isomerase activity"/>
    <property type="evidence" value="ECO:0007669"/>
    <property type="project" value="UniProtKB-UniRule"/>
</dbReference>
<proteinExistence type="inferred from homology"/>
<dbReference type="OrthoDB" id="9808891at2"/>
<evidence type="ECO:0000256" key="3">
    <source>
        <dbReference type="ARBA" id="ARBA00006577"/>
    </source>
</evidence>
<dbReference type="RefSeq" id="WP_113873371.1">
    <property type="nucleotide sequence ID" value="NZ_QNRF01000002.1"/>
</dbReference>
<keyword evidence="4" id="KW-0963">Cytoplasm</keyword>
<evidence type="ECO:0000256" key="6">
    <source>
        <dbReference type="ARBA" id="ARBA00023186"/>
    </source>
</evidence>
<protein>
    <recommendedName>
        <fullName evidence="10">Peptidyl-prolyl cis-trans isomerase</fullName>
        <ecNumber evidence="10">5.2.1.8</ecNumber>
    </recommendedName>
</protein>
<keyword evidence="6" id="KW-0143">Chaperone</keyword>
<evidence type="ECO:0000256" key="7">
    <source>
        <dbReference type="ARBA" id="ARBA00023235"/>
    </source>
</evidence>
<dbReference type="PANTHER" id="PTHR47861:SF3">
    <property type="entry name" value="FKBP-TYPE PEPTIDYL-PROLYL CIS-TRANS ISOMERASE SLYD"/>
    <property type="match status" value="1"/>
</dbReference>
<dbReference type="EMBL" id="QNRF01000002">
    <property type="protein sequence ID" value="RBO84727.1"/>
    <property type="molecule type" value="Genomic_DNA"/>
</dbReference>
<gene>
    <name evidence="12" type="ORF">DFP76_102124</name>
</gene>
<dbReference type="SUPFAM" id="SSF54534">
    <property type="entry name" value="FKBP-like"/>
    <property type="match status" value="1"/>
</dbReference>
<evidence type="ECO:0000259" key="11">
    <source>
        <dbReference type="PROSITE" id="PS50059"/>
    </source>
</evidence>
<dbReference type="Proteomes" id="UP000252086">
    <property type="component" value="Unassembled WGS sequence"/>
</dbReference>
<comment type="subcellular location">
    <subcellularLocation>
        <location evidence="2">Cytoplasm</location>
    </subcellularLocation>
</comment>
<comment type="function">
    <text evidence="8">Also involved in hydrogenase metallocenter assembly, probably by participating in the nickel insertion step. This function in hydrogenase biosynthesis requires chaperone activity and the presence of the metal-binding domain, but not PPIase activity.</text>
</comment>
<organism evidence="12 13">
    <name type="scientific">Marinomonas aquiplantarum</name>
    <dbReference type="NCBI Taxonomy" id="491951"/>
    <lineage>
        <taxon>Bacteria</taxon>
        <taxon>Pseudomonadati</taxon>
        <taxon>Pseudomonadota</taxon>
        <taxon>Gammaproteobacteria</taxon>
        <taxon>Oceanospirillales</taxon>
        <taxon>Oceanospirillaceae</taxon>
        <taxon>Marinomonas</taxon>
    </lineage>
</organism>
<evidence type="ECO:0000313" key="12">
    <source>
        <dbReference type="EMBL" id="RBO84727.1"/>
    </source>
</evidence>
<keyword evidence="7 9" id="KW-0413">Isomerase</keyword>
<dbReference type="PANTHER" id="PTHR47861">
    <property type="entry name" value="FKBP-TYPE PEPTIDYL-PROLYL CIS-TRANS ISOMERASE SLYD"/>
    <property type="match status" value="1"/>
</dbReference>
<keyword evidence="13" id="KW-1185">Reference proteome</keyword>
<evidence type="ECO:0000256" key="10">
    <source>
        <dbReference type="RuleBase" id="RU003915"/>
    </source>
</evidence>